<reference evidence="2 3" key="1">
    <citation type="submission" date="2021-06" db="EMBL/GenBank/DDBJ databases">
        <authorList>
            <person name="Palmer J.M."/>
        </authorList>
    </citation>
    <scope>NUCLEOTIDE SEQUENCE [LARGE SCALE GENOMIC DNA]</scope>
    <source>
        <strain evidence="2 3">GA_2019</strain>
        <tissue evidence="2">Muscle</tissue>
    </source>
</reference>
<dbReference type="Pfam" id="PF07699">
    <property type="entry name" value="Ephrin_rec_like"/>
    <property type="match status" value="1"/>
</dbReference>
<comment type="caution">
    <text evidence="2">The sequence shown here is derived from an EMBL/GenBank/DDBJ whole genome shotgun (WGS) entry which is preliminary data.</text>
</comment>
<keyword evidence="3" id="KW-1185">Reference proteome</keyword>
<accession>A0ABV0NLW0</accession>
<sequence length="58" mass="5995">CIPGTFKSKFGEGTCAPCPSNSRTSSRGANICPCQNGFYRADSDPPDSPCTSKSCSTA</sequence>
<name>A0ABV0NLW0_9TELE</name>
<keyword evidence="2" id="KW-0675">Receptor</keyword>
<feature type="domain" description="Tyrosine-protein kinase ephrin type A/B receptor-like" evidence="1">
    <location>
        <begin position="1"/>
        <end position="29"/>
    </location>
</feature>
<dbReference type="InterPro" id="IPR011641">
    <property type="entry name" value="Tyr-kin_ephrin_A/B_rcpt-like"/>
</dbReference>
<evidence type="ECO:0000259" key="1">
    <source>
        <dbReference type="Pfam" id="PF07699"/>
    </source>
</evidence>
<evidence type="ECO:0000313" key="2">
    <source>
        <dbReference type="EMBL" id="MEQ2172387.1"/>
    </source>
</evidence>
<dbReference type="Proteomes" id="UP001476798">
    <property type="component" value="Unassembled WGS sequence"/>
</dbReference>
<gene>
    <name evidence="2" type="primary">EPHB3_3</name>
    <name evidence="2" type="ORF">GOODEAATRI_020503</name>
</gene>
<organism evidence="2 3">
    <name type="scientific">Goodea atripinnis</name>
    <dbReference type="NCBI Taxonomy" id="208336"/>
    <lineage>
        <taxon>Eukaryota</taxon>
        <taxon>Metazoa</taxon>
        <taxon>Chordata</taxon>
        <taxon>Craniata</taxon>
        <taxon>Vertebrata</taxon>
        <taxon>Euteleostomi</taxon>
        <taxon>Actinopterygii</taxon>
        <taxon>Neopterygii</taxon>
        <taxon>Teleostei</taxon>
        <taxon>Neoteleostei</taxon>
        <taxon>Acanthomorphata</taxon>
        <taxon>Ovalentaria</taxon>
        <taxon>Atherinomorphae</taxon>
        <taxon>Cyprinodontiformes</taxon>
        <taxon>Goodeidae</taxon>
        <taxon>Goodea</taxon>
    </lineage>
</organism>
<dbReference type="Gene3D" id="2.10.50.10">
    <property type="entry name" value="Tumor Necrosis Factor Receptor, subunit A, domain 2"/>
    <property type="match status" value="1"/>
</dbReference>
<evidence type="ECO:0000313" key="3">
    <source>
        <dbReference type="Proteomes" id="UP001476798"/>
    </source>
</evidence>
<protein>
    <submittedName>
        <fullName evidence="2">Ephrin type-B receptor 3</fullName>
    </submittedName>
</protein>
<feature type="non-terminal residue" evidence="2">
    <location>
        <position position="1"/>
    </location>
</feature>
<dbReference type="EMBL" id="JAHRIO010041897">
    <property type="protein sequence ID" value="MEQ2172387.1"/>
    <property type="molecule type" value="Genomic_DNA"/>
</dbReference>
<proteinExistence type="predicted"/>